<dbReference type="AlphaFoldDB" id="A0ABD3ESD7"/>
<keyword evidence="3 6" id="KW-0812">Transmembrane</keyword>
<feature type="transmembrane region" description="Helical" evidence="6">
    <location>
        <begin position="324"/>
        <end position="342"/>
    </location>
</feature>
<dbReference type="GO" id="GO:0022857">
    <property type="term" value="F:transmembrane transporter activity"/>
    <property type="evidence" value="ECO:0007669"/>
    <property type="project" value="UniProtKB-UniRule"/>
</dbReference>
<dbReference type="EMBL" id="JBIMZQ010000069">
    <property type="protein sequence ID" value="KAL3657104.1"/>
    <property type="molecule type" value="Genomic_DNA"/>
</dbReference>
<evidence type="ECO:0000256" key="4">
    <source>
        <dbReference type="ARBA" id="ARBA00022989"/>
    </source>
</evidence>
<dbReference type="Proteomes" id="UP001632037">
    <property type="component" value="Unassembled WGS sequence"/>
</dbReference>
<dbReference type="PANTHER" id="PTHR12385:SF4">
    <property type="entry name" value="PROTEIN PNS1"/>
    <property type="match status" value="1"/>
</dbReference>
<evidence type="ECO:0000256" key="2">
    <source>
        <dbReference type="ARBA" id="ARBA00007168"/>
    </source>
</evidence>
<evidence type="ECO:0000313" key="8">
    <source>
        <dbReference type="Proteomes" id="UP001632037"/>
    </source>
</evidence>
<feature type="transmembrane region" description="Helical" evidence="6">
    <location>
        <begin position="363"/>
        <end position="384"/>
    </location>
</feature>
<comment type="similarity">
    <text evidence="2 6">Belongs to the CTL (choline transporter-like) family.</text>
</comment>
<evidence type="ECO:0000256" key="6">
    <source>
        <dbReference type="RuleBase" id="RU368066"/>
    </source>
</evidence>
<keyword evidence="5 6" id="KW-0472">Membrane</keyword>
<comment type="function">
    <text evidence="6">Choline transporter.</text>
</comment>
<feature type="transmembrane region" description="Helical" evidence="6">
    <location>
        <begin position="220"/>
        <end position="253"/>
    </location>
</feature>
<evidence type="ECO:0000256" key="1">
    <source>
        <dbReference type="ARBA" id="ARBA00004141"/>
    </source>
</evidence>
<reference evidence="7 8" key="1">
    <citation type="submission" date="2024-09" db="EMBL/GenBank/DDBJ databases">
        <title>Genome sequencing and assembly of Phytophthora oleae, isolate VK10A, causative agent of rot of olive drupes.</title>
        <authorList>
            <person name="Conti Taguali S."/>
            <person name="Riolo M."/>
            <person name="La Spada F."/>
            <person name="Cacciola S.O."/>
            <person name="Dionisio G."/>
        </authorList>
    </citation>
    <scope>NUCLEOTIDE SEQUENCE [LARGE SCALE GENOMIC DNA]</scope>
    <source>
        <strain evidence="7 8">VK10A</strain>
    </source>
</reference>
<sequence>MIQPHNEAIGQITAVVSPIKPERVEPKYQDWLFAILFVLNVGVIFALMASLGSTTVKTNNDLRETLSDSYIQSVAGLAAGMAVLSMALAVLLVKIISSCARGMIVFVLWFNFGVAVGFVGIGIAIANLFLIVVGAIVVVLNWCYVRSVKRRIPLAVAHLKVAEAAIAKNPTTYVVSVAFVIVQICWVVLWVLALLGVIGHLSNSATIDPSQQQLGRNNTWVFALLLLSFYWGIQVIKNVVHTTVAGTVAAFWYQTESANTTSASLKRALTTSFGSICFGSLIVAILQTLVAVLKTICKKGGAAACIAQCLLSWLEAIMEYLNRWAYIYVGIYGYSFMKAGSAMSKLFHQRGFTAFINDDLVRIVLRLAAIGVGLICASFGAVVAELSDAFAFEFSTILMGLLGFMIGSSVALTPLAMISSSVATIFVCFAEDPVPFQRSHPELYAALAQGWHGLHPDFIVQAGYWHV</sequence>
<evidence type="ECO:0000256" key="3">
    <source>
        <dbReference type="ARBA" id="ARBA00022692"/>
    </source>
</evidence>
<gene>
    <name evidence="7" type="ORF">V7S43_018017</name>
</gene>
<accession>A0ABD3ESD7</accession>
<evidence type="ECO:0000256" key="5">
    <source>
        <dbReference type="ARBA" id="ARBA00023136"/>
    </source>
</evidence>
<keyword evidence="8" id="KW-1185">Reference proteome</keyword>
<proteinExistence type="inferred from homology"/>
<organism evidence="7 8">
    <name type="scientific">Phytophthora oleae</name>
    <dbReference type="NCBI Taxonomy" id="2107226"/>
    <lineage>
        <taxon>Eukaryota</taxon>
        <taxon>Sar</taxon>
        <taxon>Stramenopiles</taxon>
        <taxon>Oomycota</taxon>
        <taxon>Peronosporomycetes</taxon>
        <taxon>Peronosporales</taxon>
        <taxon>Peronosporaceae</taxon>
        <taxon>Phytophthora</taxon>
    </lineage>
</organism>
<name>A0ABD3ESD7_9STRA</name>
<evidence type="ECO:0000313" key="7">
    <source>
        <dbReference type="EMBL" id="KAL3657104.1"/>
    </source>
</evidence>
<dbReference type="InterPro" id="IPR007603">
    <property type="entry name" value="Choline_transptr-like"/>
</dbReference>
<feature type="transmembrane region" description="Helical" evidence="6">
    <location>
        <begin position="70"/>
        <end position="93"/>
    </location>
</feature>
<keyword evidence="4 6" id="KW-1133">Transmembrane helix</keyword>
<feature type="transmembrane region" description="Helical" evidence="6">
    <location>
        <begin position="173"/>
        <end position="199"/>
    </location>
</feature>
<feature type="transmembrane region" description="Helical" evidence="6">
    <location>
        <begin position="105"/>
        <end position="138"/>
    </location>
</feature>
<comment type="subcellular location">
    <subcellularLocation>
        <location evidence="6">Cell membrane</location>
        <topology evidence="6">Multi-pass membrane protein</topology>
    </subcellularLocation>
    <subcellularLocation>
        <location evidence="1">Membrane</location>
        <topology evidence="1">Multi-pass membrane protein</topology>
    </subcellularLocation>
</comment>
<dbReference type="PANTHER" id="PTHR12385">
    <property type="entry name" value="CHOLINE TRANSPORTER-LIKE (SLC FAMILY 44)"/>
    <property type="match status" value="1"/>
</dbReference>
<comment type="caution">
    <text evidence="7">The sequence shown here is derived from an EMBL/GenBank/DDBJ whole genome shotgun (WGS) entry which is preliminary data.</text>
</comment>
<dbReference type="GO" id="GO:0005886">
    <property type="term" value="C:plasma membrane"/>
    <property type="evidence" value="ECO:0007669"/>
    <property type="project" value="UniProtKB-SubCell"/>
</dbReference>
<dbReference type="Pfam" id="PF04515">
    <property type="entry name" value="Choline_transpo"/>
    <property type="match status" value="1"/>
</dbReference>
<feature type="transmembrane region" description="Helical" evidence="6">
    <location>
        <begin position="396"/>
        <end position="429"/>
    </location>
</feature>
<feature type="transmembrane region" description="Helical" evidence="6">
    <location>
        <begin position="31"/>
        <end position="50"/>
    </location>
</feature>
<protein>
    <recommendedName>
        <fullName evidence="6">Choline transporter-like protein</fullName>
    </recommendedName>
</protein>
<feature type="transmembrane region" description="Helical" evidence="6">
    <location>
        <begin position="273"/>
        <end position="293"/>
    </location>
</feature>